<dbReference type="PRINTS" id="PR00111">
    <property type="entry name" value="ABHYDROLASE"/>
</dbReference>
<dbReference type="RefSeq" id="WP_210206399.1">
    <property type="nucleotide sequence ID" value="NZ_JAHBRY010000001.1"/>
</dbReference>
<evidence type="ECO:0000313" key="4">
    <source>
        <dbReference type="Proteomes" id="UP000248021"/>
    </source>
</evidence>
<organism evidence="3 4">
    <name type="scientific">Chelatococcus asaccharovorans</name>
    <dbReference type="NCBI Taxonomy" id="28210"/>
    <lineage>
        <taxon>Bacteria</taxon>
        <taxon>Pseudomonadati</taxon>
        <taxon>Pseudomonadota</taxon>
        <taxon>Alphaproteobacteria</taxon>
        <taxon>Hyphomicrobiales</taxon>
        <taxon>Chelatococcaceae</taxon>
        <taxon>Chelatococcus</taxon>
    </lineage>
</organism>
<dbReference type="GO" id="GO:0016787">
    <property type="term" value="F:hydrolase activity"/>
    <property type="evidence" value="ECO:0007669"/>
    <property type="project" value="UniProtKB-KW"/>
</dbReference>
<dbReference type="Gene3D" id="3.40.50.1820">
    <property type="entry name" value="alpha/beta hydrolase"/>
    <property type="match status" value="1"/>
</dbReference>
<feature type="domain" description="AB hydrolase-1" evidence="2">
    <location>
        <begin position="24"/>
        <end position="266"/>
    </location>
</feature>
<dbReference type="EMBL" id="QJJK01000003">
    <property type="protein sequence ID" value="PXW61565.1"/>
    <property type="molecule type" value="Genomic_DNA"/>
</dbReference>
<keyword evidence="1" id="KW-0378">Hydrolase</keyword>
<accession>A0A2V3UAQ3</accession>
<dbReference type="InterPro" id="IPR000639">
    <property type="entry name" value="Epox_hydrolase-like"/>
</dbReference>
<comment type="caution">
    <text evidence="3">The sequence shown here is derived from an EMBL/GenBank/DDBJ whole genome shotgun (WGS) entry which is preliminary data.</text>
</comment>
<dbReference type="SUPFAM" id="SSF53474">
    <property type="entry name" value="alpha/beta-Hydrolases"/>
    <property type="match status" value="1"/>
</dbReference>
<evidence type="ECO:0000313" key="3">
    <source>
        <dbReference type="EMBL" id="PXW61565.1"/>
    </source>
</evidence>
<dbReference type="Proteomes" id="UP000248021">
    <property type="component" value="Unassembled WGS sequence"/>
</dbReference>
<gene>
    <name evidence="3" type="ORF">C7450_10381</name>
</gene>
<dbReference type="InterPro" id="IPR029058">
    <property type="entry name" value="AB_hydrolase_fold"/>
</dbReference>
<keyword evidence="4" id="KW-1185">Reference proteome</keyword>
<reference evidence="3 4" key="1">
    <citation type="submission" date="2018-05" db="EMBL/GenBank/DDBJ databases">
        <title>Genomic Encyclopedia of Type Strains, Phase IV (KMG-IV): sequencing the most valuable type-strain genomes for metagenomic binning, comparative biology and taxonomic classification.</title>
        <authorList>
            <person name="Goeker M."/>
        </authorList>
    </citation>
    <scope>NUCLEOTIDE SEQUENCE [LARGE SCALE GENOMIC DNA]</scope>
    <source>
        <strain evidence="3 4">DSM 6462</strain>
    </source>
</reference>
<proteinExistence type="predicted"/>
<dbReference type="Pfam" id="PF00561">
    <property type="entry name" value="Abhydrolase_1"/>
    <property type="match status" value="1"/>
</dbReference>
<dbReference type="AlphaFoldDB" id="A0A2V3UAQ3"/>
<name>A0A2V3UAQ3_9HYPH</name>
<dbReference type="PANTHER" id="PTHR43329">
    <property type="entry name" value="EPOXIDE HYDROLASE"/>
    <property type="match status" value="1"/>
</dbReference>
<evidence type="ECO:0000256" key="1">
    <source>
        <dbReference type="ARBA" id="ARBA00022801"/>
    </source>
</evidence>
<protein>
    <submittedName>
        <fullName evidence="3">Pimeloyl-ACP methyl ester carboxylesterase</fullName>
    </submittedName>
</protein>
<dbReference type="PRINTS" id="PR00412">
    <property type="entry name" value="EPOXHYDRLASE"/>
</dbReference>
<sequence length="288" mass="31341">MTSYHVRRINGVRIAYAAAGDGFPVLLLHGWPQTAYAWRKVIPLLAQRFRVYAPDLRGFGASSKPDTGYDKKTVATDLAGLMDALGHRRFAVVGHDMGGQVAYPLAAMHPDRVEAMAFIESGLPGFGQERAMDVGSGGSWHFGFNMAGDISEALVRDREALFIGYMMRRDKVGIMGADRVTEADIEVYAAAMRQPGAARAMFSYYRTLFADAVDNRAFGSRKLTMPVLAVSADHGYVGGAERTMAQVADKVEEARIADCGHYVPEEQPEVLANLLSDFLARAGVETAI</sequence>
<evidence type="ECO:0000259" key="2">
    <source>
        <dbReference type="Pfam" id="PF00561"/>
    </source>
</evidence>
<dbReference type="InterPro" id="IPR000073">
    <property type="entry name" value="AB_hydrolase_1"/>
</dbReference>